<dbReference type="PANTHER" id="PTHR47974">
    <property type="entry name" value="OS07G0415500 PROTEIN"/>
    <property type="match status" value="1"/>
</dbReference>
<evidence type="ECO:0000256" key="4">
    <source>
        <dbReference type="ARBA" id="ARBA00022989"/>
    </source>
</evidence>
<comment type="subcellular location">
    <subcellularLocation>
        <location evidence="1">Membrane</location>
        <topology evidence="1">Single-pass membrane protein</topology>
    </subcellularLocation>
</comment>
<dbReference type="SMART" id="SM00108">
    <property type="entry name" value="B_lectin"/>
    <property type="match status" value="1"/>
</dbReference>
<evidence type="ECO:0000256" key="6">
    <source>
        <dbReference type="SAM" id="MobiDB-lite"/>
    </source>
</evidence>
<feature type="chain" id="PRO_5035887458" description="Bulb-type lectin domain-containing protein" evidence="7">
    <location>
        <begin position="29"/>
        <end position="578"/>
    </location>
</feature>
<evidence type="ECO:0000256" key="5">
    <source>
        <dbReference type="ARBA" id="ARBA00023136"/>
    </source>
</evidence>
<comment type="caution">
    <text evidence="9">The sequence shown here is derived from an EMBL/GenBank/DDBJ whole genome shotgun (WGS) entry which is preliminary data.</text>
</comment>
<dbReference type="GO" id="GO:0016020">
    <property type="term" value="C:membrane"/>
    <property type="evidence" value="ECO:0007669"/>
    <property type="project" value="UniProtKB-SubCell"/>
</dbReference>
<dbReference type="SUPFAM" id="SSF51110">
    <property type="entry name" value="alpha-D-mannose-specific plant lectins"/>
    <property type="match status" value="1"/>
</dbReference>
<sequence>MNQSIHHVGCFMISFWLFVLFSSQICSAKACNDQSYTQYSTILHAGQFNYTRKASTELADKGHVLLISSDRSFFMSMLSCKLVIAHNDSSVVHTIIWSGTFSECQMGEQHTLSFLQNGNLVVFRVSGDGTPTNLSSQNGEGTIVWESSTTRDGVSTMELQNNGNLVLLNYEKEPMWNSFAHPASTLVSGQVLHQGMSLTLIEGIYKYSLTIKKHRAALYVMDTVTQDQKPYWELLPNSSINPLIAFAAVDEAGNLQLYDSDSKPLVLYEEAAAVDAEEEGEDDDFSRTLEHQNAAAEFRSSFGDDKQRQQPANSKGVREHQDSARPVGVHDHEGGLWRLELTSTVIGAGGGVVKHGGNIEVYKWEGENQDGETESVPSWNLQWRALPRRCELPNACPSYKTCVGGWKCRDITTWLSSRAESGSDESNGGWCGMENFVEVKNTSYFAAEVGRREAGRSAAGGGREGSLASLAECRMSCVRDCSCAAFVYRGYGTLSCYTIRQPPPPLAVGSPLSTLSFITAADSASVFLRSYQSSEQSLHSASAPSSSSPSHASLTLFLFTLSIAFFKPLYGLSSLVQN</sequence>
<dbReference type="InterPro" id="IPR001480">
    <property type="entry name" value="Bulb-type_lectin_dom"/>
</dbReference>
<dbReference type="Gene3D" id="2.90.10.10">
    <property type="entry name" value="Bulb-type lectin domain"/>
    <property type="match status" value="1"/>
</dbReference>
<dbReference type="PANTHER" id="PTHR47974:SF9">
    <property type="entry name" value="RECEPTOR-LIKE SERINE_THREONINE-PROTEIN KINASE"/>
    <property type="match status" value="1"/>
</dbReference>
<keyword evidence="4" id="KW-1133">Transmembrane helix</keyword>
<keyword evidence="3 7" id="KW-0732">Signal</keyword>
<evidence type="ECO:0000313" key="10">
    <source>
        <dbReference type="Proteomes" id="UP000825935"/>
    </source>
</evidence>
<feature type="signal peptide" evidence="7">
    <location>
        <begin position="1"/>
        <end position="28"/>
    </location>
</feature>
<dbReference type="PROSITE" id="PS50927">
    <property type="entry name" value="BULB_LECTIN"/>
    <property type="match status" value="1"/>
</dbReference>
<feature type="region of interest" description="Disordered" evidence="6">
    <location>
        <begin position="297"/>
        <end position="331"/>
    </location>
</feature>
<evidence type="ECO:0000256" key="3">
    <source>
        <dbReference type="ARBA" id="ARBA00022729"/>
    </source>
</evidence>
<keyword evidence="10" id="KW-1185">Reference proteome</keyword>
<reference evidence="9" key="1">
    <citation type="submission" date="2021-08" db="EMBL/GenBank/DDBJ databases">
        <title>WGS assembly of Ceratopteris richardii.</title>
        <authorList>
            <person name="Marchant D.B."/>
            <person name="Chen G."/>
            <person name="Jenkins J."/>
            <person name="Shu S."/>
            <person name="Leebens-Mack J."/>
            <person name="Grimwood J."/>
            <person name="Schmutz J."/>
            <person name="Soltis P."/>
            <person name="Soltis D."/>
            <person name="Chen Z.-H."/>
        </authorList>
    </citation>
    <scope>NUCLEOTIDE SEQUENCE</scope>
    <source>
        <strain evidence="9">Whitten #5841</strain>
        <tissue evidence="9">Leaf</tissue>
    </source>
</reference>
<dbReference type="OrthoDB" id="1668230at2759"/>
<feature type="domain" description="Bulb-type lectin" evidence="8">
    <location>
        <begin position="50"/>
        <end position="180"/>
    </location>
</feature>
<dbReference type="Proteomes" id="UP000825935">
    <property type="component" value="Chromosome 20"/>
</dbReference>
<keyword evidence="2" id="KW-0812">Transmembrane</keyword>
<evidence type="ECO:0000313" key="9">
    <source>
        <dbReference type="EMBL" id="KAH7331189.1"/>
    </source>
</evidence>
<name>A0A8T2SE81_CERRI</name>
<evidence type="ECO:0000256" key="7">
    <source>
        <dbReference type="SAM" id="SignalP"/>
    </source>
</evidence>
<evidence type="ECO:0000259" key="8">
    <source>
        <dbReference type="PROSITE" id="PS50927"/>
    </source>
</evidence>
<evidence type="ECO:0000256" key="1">
    <source>
        <dbReference type="ARBA" id="ARBA00004167"/>
    </source>
</evidence>
<feature type="compositionally biased region" description="Basic and acidic residues" evidence="6">
    <location>
        <begin position="316"/>
        <end position="331"/>
    </location>
</feature>
<dbReference type="EMBL" id="CM035425">
    <property type="protein sequence ID" value="KAH7331189.1"/>
    <property type="molecule type" value="Genomic_DNA"/>
</dbReference>
<evidence type="ECO:0000256" key="2">
    <source>
        <dbReference type="ARBA" id="ARBA00022692"/>
    </source>
</evidence>
<dbReference type="InterPro" id="IPR036426">
    <property type="entry name" value="Bulb-type_lectin_dom_sf"/>
</dbReference>
<dbReference type="AlphaFoldDB" id="A0A8T2SE81"/>
<accession>A0A8T2SE81</accession>
<protein>
    <recommendedName>
        <fullName evidence="8">Bulb-type lectin domain-containing protein</fullName>
    </recommendedName>
</protein>
<dbReference type="Pfam" id="PF01453">
    <property type="entry name" value="B_lectin"/>
    <property type="match status" value="1"/>
</dbReference>
<keyword evidence="5" id="KW-0472">Membrane</keyword>
<organism evidence="9 10">
    <name type="scientific">Ceratopteris richardii</name>
    <name type="common">Triangle waterfern</name>
    <dbReference type="NCBI Taxonomy" id="49495"/>
    <lineage>
        <taxon>Eukaryota</taxon>
        <taxon>Viridiplantae</taxon>
        <taxon>Streptophyta</taxon>
        <taxon>Embryophyta</taxon>
        <taxon>Tracheophyta</taxon>
        <taxon>Polypodiopsida</taxon>
        <taxon>Polypodiidae</taxon>
        <taxon>Polypodiales</taxon>
        <taxon>Pteridineae</taxon>
        <taxon>Pteridaceae</taxon>
        <taxon>Parkerioideae</taxon>
        <taxon>Ceratopteris</taxon>
    </lineage>
</organism>
<gene>
    <name evidence="9" type="ORF">KP509_20G019300</name>
</gene>
<proteinExistence type="predicted"/>